<dbReference type="Pfam" id="PF00582">
    <property type="entry name" value="Usp"/>
    <property type="match status" value="1"/>
</dbReference>
<dbReference type="RefSeq" id="WP_375555937.1">
    <property type="nucleotide sequence ID" value="NZ_JBBVGT010000001.1"/>
</dbReference>
<protein>
    <submittedName>
        <fullName evidence="3">Universal stress protein</fullName>
    </submittedName>
</protein>
<dbReference type="PANTHER" id="PTHR46268">
    <property type="entry name" value="STRESS RESPONSE PROTEIN NHAX"/>
    <property type="match status" value="1"/>
</dbReference>
<comment type="similarity">
    <text evidence="1">Belongs to the universal stress protein A family.</text>
</comment>
<dbReference type="Gene3D" id="3.40.50.12370">
    <property type="match status" value="1"/>
</dbReference>
<keyword evidence="4" id="KW-1185">Reference proteome</keyword>
<dbReference type="PRINTS" id="PR01438">
    <property type="entry name" value="UNVRSLSTRESS"/>
</dbReference>
<dbReference type="CDD" id="cd00293">
    <property type="entry name" value="USP-like"/>
    <property type="match status" value="1"/>
</dbReference>
<feature type="domain" description="UspA" evidence="2">
    <location>
        <begin position="1"/>
        <end position="141"/>
    </location>
</feature>
<proteinExistence type="inferred from homology"/>
<name>A0ABV5CAC1_9SPHI</name>
<organism evidence="3 4">
    <name type="scientific">Albibacterium profundi</name>
    <dbReference type="NCBI Taxonomy" id="3134906"/>
    <lineage>
        <taxon>Bacteria</taxon>
        <taxon>Pseudomonadati</taxon>
        <taxon>Bacteroidota</taxon>
        <taxon>Sphingobacteriia</taxon>
        <taxon>Sphingobacteriales</taxon>
        <taxon>Sphingobacteriaceae</taxon>
        <taxon>Albibacterium</taxon>
    </lineage>
</organism>
<evidence type="ECO:0000313" key="4">
    <source>
        <dbReference type="Proteomes" id="UP001580928"/>
    </source>
</evidence>
<evidence type="ECO:0000259" key="2">
    <source>
        <dbReference type="Pfam" id="PF00582"/>
    </source>
</evidence>
<reference evidence="3 4" key="1">
    <citation type="submission" date="2024-04" db="EMBL/GenBank/DDBJ databases">
        <title>Albibacterium profundi sp. nov., isolated from sediment of the Challenger Deep of Mariana Trench.</title>
        <authorList>
            <person name="Wang Y."/>
        </authorList>
    </citation>
    <scope>NUCLEOTIDE SEQUENCE [LARGE SCALE GENOMIC DNA]</scope>
    <source>
        <strain evidence="3 4">RHL897</strain>
    </source>
</reference>
<dbReference type="PANTHER" id="PTHR46268:SF6">
    <property type="entry name" value="UNIVERSAL STRESS PROTEIN UP12"/>
    <property type="match status" value="1"/>
</dbReference>
<dbReference type="InterPro" id="IPR006015">
    <property type="entry name" value="Universal_stress_UspA"/>
</dbReference>
<accession>A0ABV5CAC1</accession>
<sequence>MNQTILSLTDFSNNSLIATRYSLELARKMQARVHILHAYQPFTSAFQSSSANQKDEQQAKINAEKELSEFIDKLGTNLNIPVTSSVTRNNLVEAVNHYIQKENICLVVMGAHGVSGARLDLLGNNTYDVARDVSRPLLIVPEQTSSFKLENIVFFTDYQQGDIKSLKSFDELFGGVLASCTLVHIHEGKDTPTDDDLLTLTQWRTTLEKEVGINSLSAEIMHVPENIESINQISSRLKADMILITLIDSRPFFEKLLHKSLAKAIILNAQTPVLLTSEDTE</sequence>
<dbReference type="InterPro" id="IPR006016">
    <property type="entry name" value="UspA"/>
</dbReference>
<dbReference type="Proteomes" id="UP001580928">
    <property type="component" value="Unassembled WGS sequence"/>
</dbReference>
<evidence type="ECO:0000256" key="1">
    <source>
        <dbReference type="ARBA" id="ARBA00008791"/>
    </source>
</evidence>
<gene>
    <name evidence="3" type="ORF">WKR92_00775</name>
</gene>
<dbReference type="SUPFAM" id="SSF52402">
    <property type="entry name" value="Adenine nucleotide alpha hydrolases-like"/>
    <property type="match status" value="1"/>
</dbReference>
<dbReference type="EMBL" id="JBBVGT010000001">
    <property type="protein sequence ID" value="MFB5944355.1"/>
    <property type="molecule type" value="Genomic_DNA"/>
</dbReference>
<comment type="caution">
    <text evidence="3">The sequence shown here is derived from an EMBL/GenBank/DDBJ whole genome shotgun (WGS) entry which is preliminary data.</text>
</comment>
<evidence type="ECO:0000313" key="3">
    <source>
        <dbReference type="EMBL" id="MFB5944355.1"/>
    </source>
</evidence>